<dbReference type="Proteomes" id="UP000093309">
    <property type="component" value="Unassembled WGS sequence"/>
</dbReference>
<comment type="caution">
    <text evidence="1">The sequence shown here is derived from an EMBL/GenBank/DDBJ whole genome shotgun (WGS) entry which is preliminary data.</text>
</comment>
<evidence type="ECO:0000313" key="2">
    <source>
        <dbReference type="Proteomes" id="UP000093309"/>
    </source>
</evidence>
<accession>A0A1C0ZWG7</accession>
<evidence type="ECO:0000313" key="1">
    <source>
        <dbReference type="EMBL" id="OCT12445.1"/>
    </source>
</evidence>
<organism evidence="1 2">
    <name type="scientific">Paenibacillus pectinilyticus</name>
    <dbReference type="NCBI Taxonomy" id="512399"/>
    <lineage>
        <taxon>Bacteria</taxon>
        <taxon>Bacillati</taxon>
        <taxon>Bacillota</taxon>
        <taxon>Bacilli</taxon>
        <taxon>Bacillales</taxon>
        <taxon>Paenibacillaceae</taxon>
        <taxon>Paenibacillus</taxon>
    </lineage>
</organism>
<sequence length="79" mass="9078">MGDLPKFANISEEATAFLRNQTGSTQLECYTYIDPEQTEASFFIVRTSNKVIHVSFAEITYDPKNYQSLLQGLYRAIYE</sequence>
<proteinExistence type="predicted"/>
<reference evidence="2" key="1">
    <citation type="submission" date="2016-05" db="EMBL/GenBank/DDBJ databases">
        <title>Paenibacillus oryzae. sp. nov., isolated from the rice root.</title>
        <authorList>
            <person name="Zhang J."/>
            <person name="Zhang X."/>
        </authorList>
    </citation>
    <scope>NUCLEOTIDE SEQUENCE [LARGE SCALE GENOMIC DNA]</scope>
    <source>
        <strain evidence="2">KCTC13222</strain>
    </source>
</reference>
<gene>
    <name evidence="1" type="ORF">A8709_31970</name>
</gene>
<dbReference type="AlphaFoldDB" id="A0A1C0ZWG7"/>
<dbReference type="RefSeq" id="WP_065856748.1">
    <property type="nucleotide sequence ID" value="NZ_LYPC01000027.1"/>
</dbReference>
<dbReference type="STRING" id="512399.A8709_31970"/>
<protein>
    <submittedName>
        <fullName evidence="1">Uncharacterized protein</fullName>
    </submittedName>
</protein>
<dbReference type="OrthoDB" id="2625347at2"/>
<dbReference type="EMBL" id="LYPC01000027">
    <property type="protein sequence ID" value="OCT12445.1"/>
    <property type="molecule type" value="Genomic_DNA"/>
</dbReference>
<name>A0A1C0ZWG7_9BACL</name>
<keyword evidence="2" id="KW-1185">Reference proteome</keyword>